<sequence>MMAQERKWKKWPDRSWSWHLGRKYTRLGSSSMPSSHVRQTLELAVVGSLQPLCPVRSMHLRARSWYYTAAFRASCGGAFPVFKSAVRRQRTSSRAACATPPTVPSSITAFPRNQSTPVHFHMTG</sequence>
<comment type="caution">
    <text evidence="1">The sequence shown here is derived from an EMBL/GenBank/DDBJ whole genome shotgun (WGS) entry which is preliminary data.</text>
</comment>
<keyword evidence="2" id="KW-1185">Reference proteome</keyword>
<dbReference type="AlphaFoldDB" id="A0AAQ4EDU4"/>
<gene>
    <name evidence="1" type="ORF">V5799_012637</name>
</gene>
<name>A0AAQ4EDU4_AMBAM</name>
<organism evidence="1 2">
    <name type="scientific">Amblyomma americanum</name>
    <name type="common">Lone star tick</name>
    <dbReference type="NCBI Taxonomy" id="6943"/>
    <lineage>
        <taxon>Eukaryota</taxon>
        <taxon>Metazoa</taxon>
        <taxon>Ecdysozoa</taxon>
        <taxon>Arthropoda</taxon>
        <taxon>Chelicerata</taxon>
        <taxon>Arachnida</taxon>
        <taxon>Acari</taxon>
        <taxon>Parasitiformes</taxon>
        <taxon>Ixodida</taxon>
        <taxon>Ixodoidea</taxon>
        <taxon>Ixodidae</taxon>
        <taxon>Amblyomminae</taxon>
        <taxon>Amblyomma</taxon>
    </lineage>
</organism>
<protein>
    <submittedName>
        <fullName evidence="1">Uncharacterized protein</fullName>
    </submittedName>
</protein>
<feature type="non-terminal residue" evidence="1">
    <location>
        <position position="124"/>
    </location>
</feature>
<dbReference type="EMBL" id="JARKHS020017731">
    <property type="protein sequence ID" value="KAK8772830.1"/>
    <property type="molecule type" value="Genomic_DNA"/>
</dbReference>
<proteinExistence type="predicted"/>
<accession>A0AAQ4EDU4</accession>
<evidence type="ECO:0000313" key="2">
    <source>
        <dbReference type="Proteomes" id="UP001321473"/>
    </source>
</evidence>
<dbReference type="Proteomes" id="UP001321473">
    <property type="component" value="Unassembled WGS sequence"/>
</dbReference>
<reference evidence="1 2" key="1">
    <citation type="journal article" date="2023" name="Arcadia Sci">
        <title>De novo assembly of a long-read Amblyomma americanum tick genome.</title>
        <authorList>
            <person name="Chou S."/>
            <person name="Poskanzer K.E."/>
            <person name="Rollins M."/>
            <person name="Thuy-Boun P.S."/>
        </authorList>
    </citation>
    <scope>NUCLEOTIDE SEQUENCE [LARGE SCALE GENOMIC DNA]</scope>
    <source>
        <strain evidence="1">F_SG_1</strain>
        <tissue evidence="1">Salivary glands</tissue>
    </source>
</reference>
<evidence type="ECO:0000313" key="1">
    <source>
        <dbReference type="EMBL" id="KAK8772830.1"/>
    </source>
</evidence>